<dbReference type="AlphaFoldDB" id="A0A0B5D3F0"/>
<proteinExistence type="predicted"/>
<dbReference type="OrthoDB" id="9801217at2"/>
<dbReference type="Gene3D" id="3.40.50.1820">
    <property type="entry name" value="alpha/beta hydrolase"/>
    <property type="match status" value="1"/>
</dbReference>
<dbReference type="EMBL" id="CP005286">
    <property type="protein sequence ID" value="AJE33470.1"/>
    <property type="molecule type" value="Genomic_DNA"/>
</dbReference>
<reference evidence="2 3" key="1">
    <citation type="submission" date="2013-04" db="EMBL/GenBank/DDBJ databases">
        <title>Complete genome sequence of Corynebacterium humireducens DSM 45392(T), isolated from a wastewater-fed microbial fuel cell.</title>
        <authorList>
            <person name="Ruckert C."/>
            <person name="Albersmeier A."/>
            <person name="Kalinowski J."/>
        </authorList>
    </citation>
    <scope>NUCLEOTIDE SEQUENCE [LARGE SCALE GENOMIC DNA]</scope>
    <source>
        <strain evidence="3">MFC-5</strain>
    </source>
</reference>
<evidence type="ECO:0000313" key="3">
    <source>
        <dbReference type="Proteomes" id="UP000031524"/>
    </source>
</evidence>
<keyword evidence="3" id="KW-1185">Reference proteome</keyword>
<organism evidence="2 3">
    <name type="scientific">Corynebacterium humireducens NBRC 106098 = DSM 45392</name>
    <dbReference type="NCBI Taxonomy" id="1223515"/>
    <lineage>
        <taxon>Bacteria</taxon>
        <taxon>Bacillati</taxon>
        <taxon>Actinomycetota</taxon>
        <taxon>Actinomycetes</taxon>
        <taxon>Mycobacteriales</taxon>
        <taxon>Corynebacteriaceae</taxon>
        <taxon>Corynebacterium</taxon>
    </lineage>
</organism>
<sequence>MSVPAFSDWYEDILGPDFSACDIHLGPDPDGEGEAVATLVRYQEPVPGRLSVLWVHGMTDYFFHAHVAQAVAEAGFNFYALDLRKCGRSRREGQTWHYSTDFRHYFPELTAALDIIDGAVVPVAHSTGGLIVPLWAAHLRRNDSARHARLAGIILNSPWLDMMYPRAAVRVMRPVAGVLGRVLPSVEIPGGNLGTYGVSIHKDHHGDWDFNVDFKPVGGHRKYLGWLREVLRSQRLVHDDRVDVGVPVLTLCSSTSLLRRGYCEDSHCNDTVLDTVQIQRWAPHLGADVTVLPVEGARHDVFLSRPGPLEEALTATLDWLGRR</sequence>
<evidence type="ECO:0000313" key="2">
    <source>
        <dbReference type="EMBL" id="AJE33470.1"/>
    </source>
</evidence>
<feature type="domain" description="Serine aminopeptidase S33" evidence="1">
    <location>
        <begin position="51"/>
        <end position="251"/>
    </location>
</feature>
<dbReference type="SUPFAM" id="SSF53474">
    <property type="entry name" value="alpha/beta-Hydrolases"/>
    <property type="match status" value="1"/>
</dbReference>
<dbReference type="Pfam" id="PF12146">
    <property type="entry name" value="Hydrolase_4"/>
    <property type="match status" value="1"/>
</dbReference>
<gene>
    <name evidence="2" type="ORF">B842_08105</name>
</gene>
<dbReference type="KEGG" id="chm:B842_08105"/>
<dbReference type="InterPro" id="IPR051044">
    <property type="entry name" value="MAG_DAG_Lipase"/>
</dbReference>
<dbReference type="RefSeq" id="WP_040086088.1">
    <property type="nucleotide sequence ID" value="NZ_BCSU01000003.1"/>
</dbReference>
<protein>
    <recommendedName>
        <fullName evidence="1">Serine aminopeptidase S33 domain-containing protein</fullName>
    </recommendedName>
</protein>
<evidence type="ECO:0000259" key="1">
    <source>
        <dbReference type="Pfam" id="PF12146"/>
    </source>
</evidence>
<dbReference type="STRING" id="1223515.B842_08105"/>
<name>A0A0B5D3F0_9CORY</name>
<dbReference type="PANTHER" id="PTHR11614">
    <property type="entry name" value="PHOSPHOLIPASE-RELATED"/>
    <property type="match status" value="1"/>
</dbReference>
<dbReference type="Proteomes" id="UP000031524">
    <property type="component" value="Chromosome"/>
</dbReference>
<dbReference type="HOGENOM" id="CLU_051796_0_0_11"/>
<accession>A0A0B5D3F0</accession>
<dbReference type="InterPro" id="IPR022742">
    <property type="entry name" value="Hydrolase_4"/>
</dbReference>
<dbReference type="InterPro" id="IPR029058">
    <property type="entry name" value="AB_hydrolase_fold"/>
</dbReference>